<dbReference type="EMBL" id="VSSB01000002">
    <property type="protein sequence ID" value="TYL51045.1"/>
    <property type="molecule type" value="Genomic_DNA"/>
</dbReference>
<organism evidence="2 3">
    <name type="scientific">Agromyces mariniharenae</name>
    <dbReference type="NCBI Taxonomy" id="2604423"/>
    <lineage>
        <taxon>Bacteria</taxon>
        <taxon>Bacillati</taxon>
        <taxon>Actinomycetota</taxon>
        <taxon>Actinomycetes</taxon>
        <taxon>Micrococcales</taxon>
        <taxon>Microbacteriaceae</taxon>
        <taxon>Agromyces</taxon>
    </lineage>
</organism>
<reference evidence="2 3" key="1">
    <citation type="submission" date="2019-08" db="EMBL/GenBank/DDBJ databases">
        <authorList>
            <person name="Hu J."/>
        </authorList>
    </citation>
    <scope>NUCLEOTIDE SEQUENCE [LARGE SCALE GENOMIC DNA]</scope>
    <source>
        <strain evidence="2 3">NEAU-184</strain>
    </source>
</reference>
<protein>
    <submittedName>
        <fullName evidence="2">Uncharacterized protein</fullName>
    </submittedName>
</protein>
<dbReference type="AlphaFoldDB" id="A0A5S4VAF2"/>
<dbReference type="Proteomes" id="UP000325243">
    <property type="component" value="Unassembled WGS sequence"/>
</dbReference>
<name>A0A5S4VAF2_9MICO</name>
<evidence type="ECO:0000313" key="3">
    <source>
        <dbReference type="Proteomes" id="UP000325243"/>
    </source>
</evidence>
<feature type="transmembrane region" description="Helical" evidence="1">
    <location>
        <begin position="55"/>
        <end position="80"/>
    </location>
</feature>
<feature type="transmembrane region" description="Helical" evidence="1">
    <location>
        <begin position="14"/>
        <end position="35"/>
    </location>
</feature>
<evidence type="ECO:0000313" key="2">
    <source>
        <dbReference type="EMBL" id="TYL51045.1"/>
    </source>
</evidence>
<evidence type="ECO:0000256" key="1">
    <source>
        <dbReference type="SAM" id="Phobius"/>
    </source>
</evidence>
<keyword evidence="3" id="KW-1185">Reference proteome</keyword>
<keyword evidence="1" id="KW-0812">Transmembrane</keyword>
<accession>A0A5S4VAF2</accession>
<comment type="caution">
    <text evidence="2">The sequence shown here is derived from an EMBL/GenBank/DDBJ whole genome shotgun (WGS) entry which is preliminary data.</text>
</comment>
<sequence length="105" mass="11562">MARDAQPAPSIRDAFIALLFVGVAMWAQFVAWSVFDEAGGDWMHFVGGGGRSPAVPMWVIFGMDWALTLFSAAVVVAYVWSVVRYVRETRLRDDAREAAPVSPVD</sequence>
<dbReference type="RefSeq" id="WP_148735140.1">
    <property type="nucleotide sequence ID" value="NZ_VSSB01000002.1"/>
</dbReference>
<keyword evidence="1" id="KW-1133">Transmembrane helix</keyword>
<keyword evidence="1" id="KW-0472">Membrane</keyword>
<proteinExistence type="predicted"/>
<gene>
    <name evidence="2" type="ORF">FYC51_18105</name>
</gene>